<dbReference type="AlphaFoldDB" id="A0A5A7NDI2"/>
<evidence type="ECO:0000313" key="2">
    <source>
        <dbReference type="Proteomes" id="UP000324996"/>
    </source>
</evidence>
<name>A0A5A7NDI2_9PROT</name>
<protein>
    <recommendedName>
        <fullName evidence="3">Nucleotidyl transferase AbiEii/AbiGii toxin family protein</fullName>
    </recommendedName>
</protein>
<proteinExistence type="predicted"/>
<reference evidence="1 2" key="1">
    <citation type="submission" date="2019-09" db="EMBL/GenBank/DDBJ databases">
        <title>NBRP : Genome information of microbial organism related human and environment.</title>
        <authorList>
            <person name="Hattori M."/>
            <person name="Oshima K."/>
            <person name="Inaba H."/>
            <person name="Suda W."/>
            <person name="Sakamoto M."/>
            <person name="Iino T."/>
            <person name="Kitahara M."/>
            <person name="Oshida Y."/>
            <person name="Iida T."/>
            <person name="Kudo T."/>
            <person name="Itoh T."/>
            <person name="Ohkuma M."/>
        </authorList>
    </citation>
    <scope>NUCLEOTIDE SEQUENCE [LARGE SCALE GENOMIC DNA]</scope>
    <source>
        <strain evidence="1 2">Q-1</strain>
    </source>
</reference>
<dbReference type="Proteomes" id="UP000324996">
    <property type="component" value="Unassembled WGS sequence"/>
</dbReference>
<accession>A0A5A7NDI2</accession>
<sequence length="304" mass="33942">MKDKPKNVAQSVRDRLKAAAPRLKLDYNLILVRYVLERLLFRLSASRHKDRFALKGAMLFVAWTEDVIRPTRDLDLLGFGDSEIEEIRGAFADILGTQVPDDGVVFDLNALEAEPIRADQLYDGVRVSALAFVGSARVSVQIDIGFGDAVTPGLDERDYPTLLDMPAPRLKTYPRETVVAEKFEAIVSIGTRTSRMKDFYDLFCLARMFEFDGKTLSAAIRATFDRRGTEVPTELPPALSAEFAEDADVNERWAAFVRRTPLFVAPPPLVKLVDELQKFLLPPVHAAAGAKSESKNWSPESGWI</sequence>
<dbReference type="EMBL" id="BKCN01000030">
    <property type="protein sequence ID" value="GER05570.1"/>
    <property type="molecule type" value="Genomic_DNA"/>
</dbReference>
<comment type="caution">
    <text evidence="1">The sequence shown here is derived from an EMBL/GenBank/DDBJ whole genome shotgun (WGS) entry which is preliminary data.</text>
</comment>
<gene>
    <name evidence="1" type="ORF">JCM17846_32520</name>
</gene>
<keyword evidence="2" id="KW-1185">Reference proteome</keyword>
<dbReference type="RefSeq" id="WP_042087369.1">
    <property type="nucleotide sequence ID" value="NZ_BKCN01000030.1"/>
</dbReference>
<dbReference type="InterPro" id="IPR014942">
    <property type="entry name" value="AbiEii"/>
</dbReference>
<organism evidence="1 2">
    <name type="scientific">Iodidimonas nitroreducens</name>
    <dbReference type="NCBI Taxonomy" id="1236968"/>
    <lineage>
        <taxon>Bacteria</taxon>
        <taxon>Pseudomonadati</taxon>
        <taxon>Pseudomonadota</taxon>
        <taxon>Alphaproteobacteria</taxon>
        <taxon>Iodidimonadales</taxon>
        <taxon>Iodidimonadaceae</taxon>
        <taxon>Iodidimonas</taxon>
    </lineage>
</organism>
<dbReference type="Pfam" id="PF08843">
    <property type="entry name" value="AbiEii"/>
    <property type="match status" value="1"/>
</dbReference>
<evidence type="ECO:0000313" key="1">
    <source>
        <dbReference type="EMBL" id="GER05570.1"/>
    </source>
</evidence>
<evidence type="ECO:0008006" key="3">
    <source>
        <dbReference type="Google" id="ProtNLM"/>
    </source>
</evidence>